<reference evidence="4 5" key="1">
    <citation type="submission" date="2018-03" db="EMBL/GenBank/DDBJ databases">
        <title>Genomic Encyclopedia of Type Strains, Phase III (KMG-III): the genomes of soil and plant-associated and newly described type strains.</title>
        <authorList>
            <person name="Whitman W."/>
        </authorList>
    </citation>
    <scope>NUCLEOTIDE SEQUENCE [LARGE SCALE GENOMIC DNA]</scope>
    <source>
        <strain evidence="4 5">CGMCC 1.07653</strain>
    </source>
</reference>
<keyword evidence="2" id="KW-1133">Transmembrane helix</keyword>
<dbReference type="RefSeq" id="WP_106587871.1">
    <property type="nucleotide sequence ID" value="NZ_PYAV01000003.1"/>
</dbReference>
<evidence type="ECO:0000313" key="4">
    <source>
        <dbReference type="EMBL" id="PSL50547.1"/>
    </source>
</evidence>
<keyword evidence="2" id="KW-0472">Membrane</keyword>
<protein>
    <submittedName>
        <fullName evidence="4">2-octaprenylphenol hydroxylase</fullName>
    </submittedName>
</protein>
<dbReference type="PANTHER" id="PTHR10566">
    <property type="entry name" value="CHAPERONE-ACTIVITY OF BC1 COMPLEX CABC1 -RELATED"/>
    <property type="match status" value="1"/>
</dbReference>
<dbReference type="InterPro" id="IPR011009">
    <property type="entry name" value="Kinase-like_dom_sf"/>
</dbReference>
<keyword evidence="5" id="KW-1185">Reference proteome</keyword>
<evidence type="ECO:0000256" key="2">
    <source>
        <dbReference type="SAM" id="Phobius"/>
    </source>
</evidence>
<comment type="similarity">
    <text evidence="1">Belongs to the protein kinase superfamily. ADCK protein kinase family.</text>
</comment>
<dbReference type="CDD" id="cd05121">
    <property type="entry name" value="ABC1_ADCK3-like"/>
    <property type="match status" value="1"/>
</dbReference>
<organism evidence="4 5">
    <name type="scientific">Salsuginibacillus halophilus</name>
    <dbReference type="NCBI Taxonomy" id="517424"/>
    <lineage>
        <taxon>Bacteria</taxon>
        <taxon>Bacillati</taxon>
        <taxon>Bacillota</taxon>
        <taxon>Bacilli</taxon>
        <taxon>Bacillales</taxon>
        <taxon>Bacillaceae</taxon>
        <taxon>Salsuginibacillus</taxon>
    </lineage>
</organism>
<name>A0A2P8HWF2_9BACI</name>
<feature type="transmembrane region" description="Helical" evidence="2">
    <location>
        <begin position="533"/>
        <end position="553"/>
    </location>
</feature>
<dbReference type="InterPro" id="IPR004147">
    <property type="entry name" value="ABC1_dom"/>
</dbReference>
<dbReference type="InterPro" id="IPR050154">
    <property type="entry name" value="UbiB_kinase"/>
</dbReference>
<keyword evidence="2" id="KW-0812">Transmembrane</keyword>
<evidence type="ECO:0000259" key="3">
    <source>
        <dbReference type="Pfam" id="PF03109"/>
    </source>
</evidence>
<accession>A0A2P8HWF2</accession>
<feature type="transmembrane region" description="Helical" evidence="2">
    <location>
        <begin position="499"/>
        <end position="521"/>
    </location>
</feature>
<feature type="domain" description="ABC1 atypical kinase-like" evidence="3">
    <location>
        <begin position="95"/>
        <end position="338"/>
    </location>
</feature>
<dbReference type="Proteomes" id="UP000242310">
    <property type="component" value="Unassembled WGS sequence"/>
</dbReference>
<comment type="caution">
    <text evidence="4">The sequence shown here is derived from an EMBL/GenBank/DDBJ whole genome shotgun (WGS) entry which is preliminary data.</text>
</comment>
<dbReference type="OrthoDB" id="9795390at2"/>
<dbReference type="EMBL" id="PYAV01000003">
    <property type="protein sequence ID" value="PSL50547.1"/>
    <property type="molecule type" value="Genomic_DNA"/>
</dbReference>
<evidence type="ECO:0000313" key="5">
    <source>
        <dbReference type="Proteomes" id="UP000242310"/>
    </source>
</evidence>
<dbReference type="PANTHER" id="PTHR10566:SF113">
    <property type="entry name" value="PROTEIN ACTIVITY OF BC1 COMPLEX KINASE 7, CHLOROPLASTIC"/>
    <property type="match status" value="1"/>
</dbReference>
<proteinExistence type="inferred from homology"/>
<dbReference type="Pfam" id="PF03109">
    <property type="entry name" value="ABC1"/>
    <property type="match status" value="1"/>
</dbReference>
<gene>
    <name evidence="4" type="ORF">B0H94_103159</name>
</gene>
<dbReference type="AlphaFoldDB" id="A0A2P8HWF2"/>
<dbReference type="SUPFAM" id="SSF56112">
    <property type="entry name" value="Protein kinase-like (PK-like)"/>
    <property type="match status" value="1"/>
</dbReference>
<evidence type="ECO:0000256" key="1">
    <source>
        <dbReference type="ARBA" id="ARBA00009670"/>
    </source>
</evidence>
<sequence>MKITKGFRHANHYRKIATVLARHGFGYILKEVGLFHVLSLPKRIATDPTEFDNRSVGTRIRNAMEELGPTFIKLGQMISTRKDVFPPSIVREIEKLQDDVAPFSFEKAKAMIEEDLESPLEKLFSRFDEEPLAAASIGQVHYAELHDGTKAAVKIARPNIKEIIEKDIEVLRDLARLLTQRFHWAQYYKLEGMVEEFAEAIRAEADYDTEWRNTDKLQKNMEKFRNIHVPDVYETYSSRRILTMEMVEGEKFSSLHKLDFNLNRKKLARSLADAFLHQVLIDGFFHSDPHPGNIFITGPEEAAFIDCGQIGRLNQEMQRQFVDYVIALTRRDPEAIAKAIYNMAEIPKDMDEDRFADDVEHLLFKYYNRPFKEIRLGEAINDIFSTAHRYQIFIYKEYTLLAKAIITMESVCAQLDPELSIVEVAEPYGKELAKQRLKPQFWMSEIQEELKAQQQVMRDIPTEFRDALKRLNESHVGVEMKIPKIDIFLNKLDRISNRISFSITLLAFSIIMVGLIIGSSFGAPSSFLVNLPVIEISFVVAFFMFLWLFFAIFKSGRF</sequence>